<protein>
    <recommendedName>
        <fullName evidence="3">HEAT repeat domain-containing protein</fullName>
    </recommendedName>
</protein>
<evidence type="ECO:0008006" key="3">
    <source>
        <dbReference type="Google" id="ProtNLM"/>
    </source>
</evidence>
<evidence type="ECO:0000313" key="1">
    <source>
        <dbReference type="EMBL" id="NGZ87045.1"/>
    </source>
</evidence>
<dbReference type="InterPro" id="IPR016024">
    <property type="entry name" value="ARM-type_fold"/>
</dbReference>
<dbReference type="RefSeq" id="WP_166106920.1">
    <property type="nucleotide sequence ID" value="NZ_JAADJT010000011.1"/>
</dbReference>
<sequence>MQITTPILPLTAGAFSSALRTGHGRAMQQVERYGAGGLEEKIIEACVFCLSYDPQCEADRAPWLCSILRHANLNGKAVEAIAAMVREPPPEDRRDMDQRCAILKDLASNGSDEARRLLYSSLVRLSHTSDVIAADHIVALDGENGLIYVARQLGRWLRDDPDFCVDDYLIAQFEESAGDGRGLEALERAAEVHSDVATYLVGVRKNREHLAGASNRFDASAYTGAQIVAHVQENPKDQCHWFRRWGAQADIDQREIVFADLLVSNEPEHVKRLFRCFAKTGVPRFDNRLLQWLTHSDEQVRWSAVKALAPVKHSELRQAAKSLIVDGDIASGVALLVNNFEAGDFSTCADHLTQLEDADEAHHLVGEVLNLCEAHPGDEALDCLLYVYEYSPCSTCRRQAVKAMVATNTAPAWLITESAVDADPGTRGLVGYPDTPRA</sequence>
<dbReference type="EMBL" id="JAADJT010000011">
    <property type="protein sequence ID" value="NGZ87045.1"/>
    <property type="molecule type" value="Genomic_DNA"/>
</dbReference>
<comment type="caution">
    <text evidence="1">The sequence shown here is derived from an EMBL/GenBank/DDBJ whole genome shotgun (WGS) entry which is preliminary data.</text>
</comment>
<evidence type="ECO:0000313" key="2">
    <source>
        <dbReference type="Proteomes" id="UP000666369"/>
    </source>
</evidence>
<dbReference type="Proteomes" id="UP000666369">
    <property type="component" value="Unassembled WGS sequence"/>
</dbReference>
<name>A0ABX0FRK1_9BURK</name>
<keyword evidence="2" id="KW-1185">Reference proteome</keyword>
<gene>
    <name evidence="1" type="ORF">GW587_22640</name>
</gene>
<reference evidence="2" key="1">
    <citation type="submission" date="2023-07" db="EMBL/GenBank/DDBJ databases">
        <title>Duganella aceri sp. nov., isolated from tree sap.</title>
        <authorList>
            <person name="Kim I.S."/>
        </authorList>
    </citation>
    <scope>NUCLEOTIDE SEQUENCE [LARGE SCALE GENOMIC DNA]</scope>
    <source>
        <strain evidence="2">SAP-35</strain>
    </source>
</reference>
<dbReference type="SUPFAM" id="SSF48371">
    <property type="entry name" value="ARM repeat"/>
    <property type="match status" value="2"/>
</dbReference>
<organism evidence="1 2">
    <name type="scientific">Duganella aceris</name>
    <dbReference type="NCBI Taxonomy" id="2703883"/>
    <lineage>
        <taxon>Bacteria</taxon>
        <taxon>Pseudomonadati</taxon>
        <taxon>Pseudomonadota</taxon>
        <taxon>Betaproteobacteria</taxon>
        <taxon>Burkholderiales</taxon>
        <taxon>Oxalobacteraceae</taxon>
        <taxon>Telluria group</taxon>
        <taxon>Duganella</taxon>
    </lineage>
</organism>
<proteinExistence type="predicted"/>
<accession>A0ABX0FRK1</accession>